<dbReference type="HOGENOM" id="CLU_2866135_0_0_7"/>
<evidence type="ECO:0000313" key="5">
    <source>
        <dbReference type="Proteomes" id="UP000002714"/>
    </source>
</evidence>
<keyword evidence="3" id="KW-0949">S-adenosyl-L-methionine</keyword>
<evidence type="ECO:0000313" key="4">
    <source>
        <dbReference type="EMBL" id="ABB43408.1"/>
    </source>
</evidence>
<keyword evidence="2" id="KW-0808">Transferase</keyword>
<organism evidence="4 5">
    <name type="scientific">Sulfurimonas denitrificans (strain ATCC 33889 / DSM 1251)</name>
    <name type="common">Thiomicrospira denitrificans (strain ATCC 33889 / DSM 1251)</name>
    <dbReference type="NCBI Taxonomy" id="326298"/>
    <lineage>
        <taxon>Bacteria</taxon>
        <taxon>Pseudomonadati</taxon>
        <taxon>Campylobacterota</taxon>
        <taxon>Epsilonproteobacteria</taxon>
        <taxon>Campylobacterales</taxon>
        <taxon>Sulfurimonadaceae</taxon>
        <taxon>Sulfurimonas</taxon>
    </lineage>
</organism>
<sequence>MNYIGSKYKLSVFLEDEIRAAVEGSLSNKLFCDMFAGIAVVGCEFKQYVKIAVDGYKVFLEIDV</sequence>
<evidence type="ECO:0000256" key="3">
    <source>
        <dbReference type="ARBA" id="ARBA00022691"/>
    </source>
</evidence>
<evidence type="ECO:0000256" key="2">
    <source>
        <dbReference type="ARBA" id="ARBA00022679"/>
    </source>
</evidence>
<dbReference type="RefSeq" id="WP_011371763.1">
    <property type="nucleotide sequence ID" value="NC_007575.1"/>
</dbReference>
<dbReference type="eggNOG" id="COG3392">
    <property type="taxonomic scope" value="Bacteria"/>
</dbReference>
<dbReference type="REBASE" id="11526">
    <property type="entry name" value="M.SdeAORF127P"/>
</dbReference>
<dbReference type="EMBL" id="CP000153">
    <property type="protein sequence ID" value="ABB43408.1"/>
    <property type="molecule type" value="Genomic_DNA"/>
</dbReference>
<dbReference type="Pfam" id="PF02086">
    <property type="entry name" value="MethyltransfD12"/>
    <property type="match status" value="1"/>
</dbReference>
<accession>Q30UC3</accession>
<evidence type="ECO:0000256" key="1">
    <source>
        <dbReference type="ARBA" id="ARBA00022603"/>
    </source>
</evidence>
<dbReference type="GO" id="GO:0009007">
    <property type="term" value="F:site-specific DNA-methyltransferase (adenine-specific) activity"/>
    <property type="evidence" value="ECO:0007669"/>
    <property type="project" value="InterPro"/>
</dbReference>
<reference evidence="4 5" key="1">
    <citation type="journal article" date="2008" name="Appl. Environ. Microbiol.">
        <title>Genome of the epsilonproteobacterial chemolithoautotroph Sulfurimonas denitrificans.</title>
        <authorList>
            <person name="Sievert S.M."/>
            <person name="Scott K.M."/>
            <person name="Klotz M.G."/>
            <person name="Chain P.S.G."/>
            <person name="Hauser L.J."/>
            <person name="Hemp J."/>
            <person name="Huegler M."/>
            <person name="Land M."/>
            <person name="Lapidus A."/>
            <person name="Larimer F.W."/>
            <person name="Lucas S."/>
            <person name="Malfatti S.A."/>
            <person name="Meyer F."/>
            <person name="Paulsen I.T."/>
            <person name="Ren Q."/>
            <person name="Simon J."/>
            <person name="Bailey K."/>
            <person name="Diaz E."/>
            <person name="Fitzpatrick K.A."/>
            <person name="Glover B."/>
            <person name="Gwatney N."/>
            <person name="Korajkic A."/>
            <person name="Long A."/>
            <person name="Mobberley J.M."/>
            <person name="Pantry S.N."/>
            <person name="Pazder G."/>
            <person name="Peterson S."/>
            <person name="Quintanilla J.D."/>
            <person name="Sprinkle R."/>
            <person name="Stephens J."/>
            <person name="Thomas P."/>
            <person name="Vaughn R."/>
            <person name="Weber M.J."/>
            <person name="Wooten L.L."/>
        </authorList>
    </citation>
    <scope>NUCLEOTIDE SEQUENCE [LARGE SCALE GENOMIC DNA]</scope>
    <source>
        <strain evidence="5">ATCC 33889 / DSM 1251</strain>
    </source>
</reference>
<dbReference type="InterPro" id="IPR012327">
    <property type="entry name" value="MeTrfase_D12"/>
</dbReference>
<keyword evidence="5" id="KW-1185">Reference proteome</keyword>
<dbReference type="GO" id="GO:0032259">
    <property type="term" value="P:methylation"/>
    <property type="evidence" value="ECO:0007669"/>
    <property type="project" value="UniProtKB-KW"/>
</dbReference>
<name>Q30UC3_SULDN</name>
<dbReference type="KEGG" id="tdn:Suden_0127"/>
<dbReference type="AlphaFoldDB" id="Q30UC3"/>
<gene>
    <name evidence="4" type="ordered locus">Suden_0127</name>
</gene>
<protein>
    <submittedName>
        <fullName evidence="4">Uncharacterized protein</fullName>
    </submittedName>
</protein>
<dbReference type="STRING" id="326298.Suden_0127"/>
<keyword evidence="1" id="KW-0489">Methyltransferase</keyword>
<dbReference type="GO" id="GO:0009307">
    <property type="term" value="P:DNA restriction-modification system"/>
    <property type="evidence" value="ECO:0007669"/>
    <property type="project" value="InterPro"/>
</dbReference>
<dbReference type="Proteomes" id="UP000002714">
    <property type="component" value="Chromosome"/>
</dbReference>
<proteinExistence type="predicted"/>